<feature type="compositionally biased region" description="Basic and acidic residues" evidence="1">
    <location>
        <begin position="308"/>
        <end position="318"/>
    </location>
</feature>
<dbReference type="AlphaFoldDB" id="A0A9Q0FAS8"/>
<gene>
    <name evidence="2" type="ORF">Tsubulata_050969</name>
</gene>
<reference evidence="2" key="2">
    <citation type="journal article" date="2023" name="Plants (Basel)">
        <title>Annotation of the Turnera subulata (Passifloraceae) Draft Genome Reveals the S-Locus Evolved after the Divergence of Turneroideae from Passifloroideae in a Stepwise Manner.</title>
        <authorList>
            <person name="Henning P.M."/>
            <person name="Roalson E.H."/>
            <person name="Mir W."/>
            <person name="McCubbin A.G."/>
            <person name="Shore J.S."/>
        </authorList>
    </citation>
    <scope>NUCLEOTIDE SEQUENCE</scope>
    <source>
        <strain evidence="2">F60SS</strain>
    </source>
</reference>
<sequence length="329" mass="35325">MLNAPPIDKSVWLETVGGAKSGRVFGAGEPSKSFVESLYSTSSVTSKQNSAPQEPFEAVFQLPASDSAGHPPTMQAPFAMQPPFGMQPPVMPIIGSSTSTQPWQHMYGGSMPSFFSNNMAAHLPASTPSSGGLSSPLVPSCPPPPPPKNSLSVLGNNSNRGYYMILILRNKLEFRSLRGRGMLDKFPFAAHIECVISEETDIPHSSGLPVNDDPEVESYPALVEFDEAKRKPRCKLQIEGAGSEVRAVAVVAPEFNCSASCSYGSNRGDAVDGFKEEVREDRGGVGDRRPFLILVVSSLTRRRRRLRAGAERRGDRAKTTWRGSGSGGG</sequence>
<dbReference type="Proteomes" id="UP001141552">
    <property type="component" value="Unassembled WGS sequence"/>
</dbReference>
<reference evidence="2" key="1">
    <citation type="submission" date="2022-02" db="EMBL/GenBank/DDBJ databases">
        <authorList>
            <person name="Henning P.M."/>
            <person name="McCubbin A.G."/>
            <person name="Shore J.S."/>
        </authorList>
    </citation>
    <scope>NUCLEOTIDE SEQUENCE</scope>
    <source>
        <strain evidence="2">F60SS</strain>
        <tissue evidence="2">Leaves</tissue>
    </source>
</reference>
<feature type="compositionally biased region" description="Pro residues" evidence="1">
    <location>
        <begin position="139"/>
        <end position="148"/>
    </location>
</feature>
<accession>A0A9Q0FAS8</accession>
<keyword evidence="3" id="KW-1185">Reference proteome</keyword>
<feature type="compositionally biased region" description="Low complexity" evidence="1">
    <location>
        <begin position="125"/>
        <end position="138"/>
    </location>
</feature>
<protein>
    <submittedName>
        <fullName evidence="2">Uncharacterized protein</fullName>
    </submittedName>
</protein>
<proteinExistence type="predicted"/>
<comment type="caution">
    <text evidence="2">The sequence shown here is derived from an EMBL/GenBank/DDBJ whole genome shotgun (WGS) entry which is preliminary data.</text>
</comment>
<name>A0A9Q0FAS8_9ROSI</name>
<evidence type="ECO:0000313" key="2">
    <source>
        <dbReference type="EMBL" id="KAJ4827274.1"/>
    </source>
</evidence>
<organism evidence="2 3">
    <name type="scientific">Turnera subulata</name>
    <dbReference type="NCBI Taxonomy" id="218843"/>
    <lineage>
        <taxon>Eukaryota</taxon>
        <taxon>Viridiplantae</taxon>
        <taxon>Streptophyta</taxon>
        <taxon>Embryophyta</taxon>
        <taxon>Tracheophyta</taxon>
        <taxon>Spermatophyta</taxon>
        <taxon>Magnoliopsida</taxon>
        <taxon>eudicotyledons</taxon>
        <taxon>Gunneridae</taxon>
        <taxon>Pentapetalae</taxon>
        <taxon>rosids</taxon>
        <taxon>fabids</taxon>
        <taxon>Malpighiales</taxon>
        <taxon>Passifloraceae</taxon>
        <taxon>Turnera</taxon>
    </lineage>
</organism>
<evidence type="ECO:0000313" key="3">
    <source>
        <dbReference type="Proteomes" id="UP001141552"/>
    </source>
</evidence>
<feature type="region of interest" description="Disordered" evidence="1">
    <location>
        <begin position="307"/>
        <end position="329"/>
    </location>
</feature>
<evidence type="ECO:0000256" key="1">
    <source>
        <dbReference type="SAM" id="MobiDB-lite"/>
    </source>
</evidence>
<feature type="region of interest" description="Disordered" evidence="1">
    <location>
        <begin position="125"/>
        <end position="150"/>
    </location>
</feature>
<dbReference type="EMBL" id="JAKUCV010006449">
    <property type="protein sequence ID" value="KAJ4827274.1"/>
    <property type="molecule type" value="Genomic_DNA"/>
</dbReference>